<accession>A0ACB8U5J5</accession>
<reference evidence="1" key="1">
    <citation type="journal article" date="2021" name="Environ. Microbiol.">
        <title>Gene family expansions and transcriptome signatures uncover fungal adaptations to wood decay.</title>
        <authorList>
            <person name="Hage H."/>
            <person name="Miyauchi S."/>
            <person name="Viragh M."/>
            <person name="Drula E."/>
            <person name="Min B."/>
            <person name="Chaduli D."/>
            <person name="Navarro D."/>
            <person name="Favel A."/>
            <person name="Norest M."/>
            <person name="Lesage-Meessen L."/>
            <person name="Balint B."/>
            <person name="Merenyi Z."/>
            <person name="de Eugenio L."/>
            <person name="Morin E."/>
            <person name="Martinez A.T."/>
            <person name="Baldrian P."/>
            <person name="Stursova M."/>
            <person name="Martinez M.J."/>
            <person name="Novotny C."/>
            <person name="Magnuson J.K."/>
            <person name="Spatafora J.W."/>
            <person name="Maurice S."/>
            <person name="Pangilinan J."/>
            <person name="Andreopoulos W."/>
            <person name="LaButti K."/>
            <person name="Hundley H."/>
            <person name="Na H."/>
            <person name="Kuo A."/>
            <person name="Barry K."/>
            <person name="Lipzen A."/>
            <person name="Henrissat B."/>
            <person name="Riley R."/>
            <person name="Ahrendt S."/>
            <person name="Nagy L.G."/>
            <person name="Grigoriev I.V."/>
            <person name="Martin F."/>
            <person name="Rosso M.N."/>
        </authorList>
    </citation>
    <scope>NUCLEOTIDE SEQUENCE</scope>
    <source>
        <strain evidence="1">CBS 384.51</strain>
    </source>
</reference>
<dbReference type="Proteomes" id="UP001055072">
    <property type="component" value="Unassembled WGS sequence"/>
</dbReference>
<name>A0ACB8U5J5_9APHY</name>
<keyword evidence="2" id="KW-1185">Reference proteome</keyword>
<protein>
    <submittedName>
        <fullName evidence="1">P-loop containing nucleoside triphosphate hydrolase protein</fullName>
    </submittedName>
</protein>
<evidence type="ECO:0000313" key="1">
    <source>
        <dbReference type="EMBL" id="KAI0089476.1"/>
    </source>
</evidence>
<proteinExistence type="predicted"/>
<keyword evidence="1" id="KW-0378">Hydrolase</keyword>
<organism evidence="1 2">
    <name type="scientific">Irpex rosettiformis</name>
    <dbReference type="NCBI Taxonomy" id="378272"/>
    <lineage>
        <taxon>Eukaryota</taxon>
        <taxon>Fungi</taxon>
        <taxon>Dikarya</taxon>
        <taxon>Basidiomycota</taxon>
        <taxon>Agaricomycotina</taxon>
        <taxon>Agaricomycetes</taxon>
        <taxon>Polyporales</taxon>
        <taxon>Irpicaceae</taxon>
        <taxon>Irpex</taxon>
    </lineage>
</organism>
<sequence length="1455" mass="158538">MRGSTDVVDETMSSPSDSMVRLPLTPAASESTQTFDIPARAPPKASIKLLFSFLTRHDLLFLVLPAVATSVLSGAVAPFMTLVVGKVFDAFSNFPISGATQDDKHRLLHNTRMGALELLGLAFGAFLMSSITSSLWIWTGERNLVAVRKRVYHAVTRKDLIWFDLETGKDSEGDLGAGGLMAKFTRETDEVRTATSLACGMLIQYLTTVIVCLVLGMTRSWALTLVILSAVPALIIIQAISQGLASPKLAAERAHTATAATLIDRVVVAIATVKAFNAQSYEETHLSQVLDDMQVGANGAVTVWGITSSLSQFATMAMFVQGFWFGAKLVRAGTISAGDVTTVFWACLIATSNLQMCIPQLIIIVKGKFAMASLLTLAESTPKAPSGRSLSTLYTPLSNTKKPVTLRGIIPDRCHGEIEITNLTFAYPSRPTIPVLRNVSIFMAAQDTTFIVGSSGSGKSTIAHLLQRMYDIPKDAGLISLDGHDLAYCDEAWARENISSVSQTCILFDMTVHENVAMGLAGPWSRRNPESVTRAEVERVCRAALMHDFICGLPNGYDTKLGNGGASLSGGQKQRLAIARAMLRNPTVLILDEATSALDQTSRILVFEAIREWRRKMTTIVITHDLSQIDELDFVYVLKNGEWAEQGYRYDLEANKETEFCRMLREQGAVGGFPEKSDADLADEVPVESLIEKAEEDLHTGEVNSRSIKAQSVYRPLTMSHWMFDVISDLTKPATSATPSAPVETVRPVSRFIPVDAFSGASPVTPHRRQSLHIDIPSVITPPPAYSPSRRYSLQFTPSSPTSLAYSAPSFSSTVIEDEDVDEKLEDRVLHPSRSTASLVSEKKRARQKWDPAVLAALTEVKVEKVASSDAPGQPSTRQMIREIWPTIPMKSMLFLGIVVSIVSGAMTPIFSFFLSRLVFQVTSGAQDMSAINLWGGISLAMAAADGLLLGLKYTILEFVAMDWVNKVRKMCISLILSQDKKWFDKSENSSIRLVQILIKDGDDARSLIATVLAQGLVVFSMLGVGLIWALVQGWQLTLVGFAVAPVFIVAMAVQTRLVSKCEYRNKQAREEVAKGYYDAISNVRAIRAMGFERIFQEKFDKSVEQAQATGVRGAFVEGGTHGVASGLIYLAEAVLFYVGAVLIANGTYTTLRMFQVLNLVVFTVTIGSQLMVFTERIAKSVQATNGLNALLKLEKQTDERKGSYCFPNMIGPLSFRGVEFSYPERSDVPVLTDVSLEIKENECVAIVGSSGSGKSTIAALLQRLYEPTSGSVYVGAVKISEIDVHYLREHVAVVSQQPNLFDATIAENIAYGSKSLSHEDIQAAARAAHVHDFIMSLPKGYETMVGENASLISGGQAQRLQIARALARPSSILILDECTSALDPANQAAVMETIRHAKVGRTTLMVTHKPQVMRMCDRIVVVSDGAIAEQGTWKELMDKRGVFAQLASGGEWMD</sequence>
<comment type="caution">
    <text evidence="1">The sequence shown here is derived from an EMBL/GenBank/DDBJ whole genome shotgun (WGS) entry which is preliminary data.</text>
</comment>
<gene>
    <name evidence="1" type="ORF">BDY19DRAFT_105629</name>
</gene>
<dbReference type="EMBL" id="MU274910">
    <property type="protein sequence ID" value="KAI0089476.1"/>
    <property type="molecule type" value="Genomic_DNA"/>
</dbReference>
<evidence type="ECO:0000313" key="2">
    <source>
        <dbReference type="Proteomes" id="UP001055072"/>
    </source>
</evidence>